<name>A0A4T0B9M4_AURPU</name>
<dbReference type="AlphaFoldDB" id="A0A4T0B9M4"/>
<evidence type="ECO:0000313" key="2">
    <source>
        <dbReference type="Proteomes" id="UP000308724"/>
    </source>
</evidence>
<dbReference type="EMBL" id="QZBZ01000606">
    <property type="protein sequence ID" value="TIA28325.1"/>
    <property type="molecule type" value="Genomic_DNA"/>
</dbReference>
<organism evidence="1 2">
    <name type="scientific">Aureobasidium pullulans</name>
    <name type="common">Black yeast</name>
    <name type="synonym">Pullularia pullulans</name>
    <dbReference type="NCBI Taxonomy" id="5580"/>
    <lineage>
        <taxon>Eukaryota</taxon>
        <taxon>Fungi</taxon>
        <taxon>Dikarya</taxon>
        <taxon>Ascomycota</taxon>
        <taxon>Pezizomycotina</taxon>
        <taxon>Dothideomycetes</taxon>
        <taxon>Dothideomycetidae</taxon>
        <taxon>Dothideales</taxon>
        <taxon>Saccotheciaceae</taxon>
        <taxon>Aureobasidium</taxon>
    </lineage>
</organism>
<proteinExistence type="predicted"/>
<comment type="caution">
    <text evidence="1">The sequence shown here is derived from an EMBL/GenBank/DDBJ whole genome shotgun (WGS) entry which is preliminary data.</text>
</comment>
<sequence length="431" mass="49009">MDLSNDSNPSEPPKSIDAASKQLYRQLRKEPHLIDLLQHRPHIQIPSSSVDRQRSDTVDYGTALSVVKVIKRGLTDGPRRTLSRKDPMVFAQELLDDMKANMKSINLNTSRMIRQNFEFLLPQRSSTREQLTLFEAIRASPVTVTNVELGRIMDLELSTASSPPTLNDHHHFYVRSWTFTFRELAALCAHMAADDVRFPEVFDWMSVATLYRHKTDTFTIRYAGSVQGPRRPWDRYFEDLSQRTSGILPEFTRAVDTIAPHVALGVQVFLVKNASLSKHDVLTTLSDPEDRERMLIEFLGHKSLLNRQRGGYFTSYIPFHSDVALFESLKTNAWDGMKSSRMNCTDNTLSKLVTLFNEIQSYANTNADLTGTWKYEFSDALRVMVQQQATPFCFNGITPVAFIGKDITEDSYVNAVPFLVERNSSNRGQAG</sequence>
<evidence type="ECO:0000313" key="1">
    <source>
        <dbReference type="EMBL" id="TIA28325.1"/>
    </source>
</evidence>
<accession>A0A4T0B9M4</accession>
<dbReference type="Proteomes" id="UP000308724">
    <property type="component" value="Unassembled WGS sequence"/>
</dbReference>
<protein>
    <submittedName>
        <fullName evidence="1">Uncharacterized protein</fullName>
    </submittedName>
</protein>
<reference evidence="1 2" key="1">
    <citation type="submission" date="2018-10" db="EMBL/GenBank/DDBJ databases">
        <title>Fifty Aureobasidium pullulans genomes reveal a recombining polyextremotolerant generalist.</title>
        <authorList>
            <person name="Gostincar C."/>
            <person name="Turk M."/>
            <person name="Zajc J."/>
            <person name="Gunde-Cimerman N."/>
        </authorList>
    </citation>
    <scope>NUCLEOTIDE SEQUENCE [LARGE SCALE GENOMIC DNA]</scope>
    <source>
        <strain evidence="1 2">EXF-1645</strain>
    </source>
</reference>
<gene>
    <name evidence="1" type="ORF">D6C78_10798</name>
</gene>